<feature type="region of interest" description="Disordered" evidence="6">
    <location>
        <begin position="1"/>
        <end position="53"/>
    </location>
</feature>
<evidence type="ECO:0000256" key="1">
    <source>
        <dbReference type="ARBA" id="ARBA00004141"/>
    </source>
</evidence>
<feature type="compositionally biased region" description="Low complexity" evidence="6">
    <location>
        <begin position="824"/>
        <end position="837"/>
    </location>
</feature>
<evidence type="ECO:0008006" key="10">
    <source>
        <dbReference type="Google" id="ProtNLM"/>
    </source>
</evidence>
<dbReference type="InterPro" id="IPR007941">
    <property type="entry name" value="DUF726"/>
</dbReference>
<feature type="transmembrane region" description="Helical" evidence="7">
    <location>
        <begin position="510"/>
        <end position="529"/>
    </location>
</feature>
<evidence type="ECO:0000256" key="5">
    <source>
        <dbReference type="ARBA" id="ARBA00023136"/>
    </source>
</evidence>
<keyword evidence="4 7" id="KW-1133">Transmembrane helix</keyword>
<feature type="transmembrane region" description="Helical" evidence="7">
    <location>
        <begin position="356"/>
        <end position="378"/>
    </location>
</feature>
<protein>
    <recommendedName>
        <fullName evidence="10">DUF726-domain-containing protein</fullName>
    </recommendedName>
</protein>
<feature type="compositionally biased region" description="Low complexity" evidence="6">
    <location>
        <begin position="853"/>
        <end position="865"/>
    </location>
</feature>
<dbReference type="PANTHER" id="PTHR17920:SF3">
    <property type="entry name" value="TRANSMEMBRANE AND COILED-COIL DOMAIN-CONTAINING PROTEIN 4"/>
    <property type="match status" value="1"/>
</dbReference>
<evidence type="ECO:0000256" key="6">
    <source>
        <dbReference type="SAM" id="MobiDB-lite"/>
    </source>
</evidence>
<evidence type="ECO:0000256" key="3">
    <source>
        <dbReference type="ARBA" id="ARBA00022692"/>
    </source>
</evidence>
<dbReference type="Proteomes" id="UP000650833">
    <property type="component" value="Unassembled WGS sequence"/>
</dbReference>
<dbReference type="EMBL" id="JAEPRC010000106">
    <property type="protein sequence ID" value="KAG2208821.1"/>
    <property type="molecule type" value="Genomic_DNA"/>
</dbReference>
<keyword evidence="5 7" id="KW-0472">Membrane</keyword>
<gene>
    <name evidence="8" type="ORF">INT46_006127</name>
</gene>
<evidence type="ECO:0000256" key="4">
    <source>
        <dbReference type="ARBA" id="ARBA00022989"/>
    </source>
</evidence>
<accession>A0A8H7V3H8</accession>
<feature type="region of interest" description="Disordered" evidence="6">
    <location>
        <begin position="763"/>
        <end position="803"/>
    </location>
</feature>
<reference evidence="8" key="1">
    <citation type="submission" date="2020-12" db="EMBL/GenBank/DDBJ databases">
        <title>Metabolic potential, ecology and presence of endohyphal bacteria is reflected in genomic diversity of Mucoromycotina.</title>
        <authorList>
            <person name="Muszewska A."/>
            <person name="Okrasinska A."/>
            <person name="Steczkiewicz K."/>
            <person name="Drgas O."/>
            <person name="Orlowska M."/>
            <person name="Perlinska-Lenart U."/>
            <person name="Aleksandrzak-Piekarczyk T."/>
            <person name="Szatraj K."/>
            <person name="Zielenkiewicz U."/>
            <person name="Pilsyk S."/>
            <person name="Malc E."/>
            <person name="Mieczkowski P."/>
            <person name="Kruszewska J.S."/>
            <person name="Biernat P."/>
            <person name="Pawlowska J."/>
        </authorList>
    </citation>
    <scope>NUCLEOTIDE SEQUENCE</scope>
    <source>
        <strain evidence="8">CBS 226.32</strain>
    </source>
</reference>
<dbReference type="AlphaFoldDB" id="A0A8H7V3H8"/>
<sequence length="971" mass="105781">MNDIKSPSLTQKEQDPKEIKSLSNEAMSLSSDDNFLTTGYQEQPSPRTSTENNQPLTAELLAEQNELYLNKLEPKPNAIRAWAADLPEVPDSVQPILTTTHIFEMESLTLDDEEEIEDKELDETVRDQHPHHPKIQETKDVFTETQKVAYVSLCYLTSLEVVYDFEGQDFTYARMSADNWQRKLMRMLYCHMDISPDEIKMIESLSKHDIIPTDLVHQFTSQGQTAEVQLDDFNTKPTSQKQAAEFDNNKIIIDMCWTVMCDLFLICLSTENYDARSRIFVARIASYLSLDWFQVIGFEKRIAEHLIEDAAWETETVTSVATTMTTMTMTNVDSNGFVKNDTEKKSRNKQRRKRRYVMIGLATIGGGLILGLSAGLMAPVIAGGLGALLTTVGVGGTGFLGSTAGIALITGGATLAGGRIGGKSMNKRMKTINTFEFLPIHVDENVNCIISITGWLPNKETDEAALPFSTLDPLMGDHYSLYWEPEMLEELGSAFRIFATEAVTFSIQQALAHTIMGALLAGLAFPLALTKLGYMVDNPWANALDRSRLAGLILADTLMNRNLGARPITLVGYSLGARVIFFCLLELARVKAFGLIENVALFGTPVSASKAQWKECTTIVSGRFVNGYATNDWLLGFLFRTSTAGLGNIAGLRPLSHIEGNRVQNLDCTDLVTGHLSYRSSMPKLLKRAGFVVTSEELPVKEKDKAALEEDQLATAAASDLKNKHLDSASSSLKKRDSLSSLSSGKASIQLSSKPAALLAADDNDHESDTIPTRTVSSSTAPLTPGNQTPRTSDEDKLSGPNTMSDYDIIADIIANATAAASSKSGTYSSLSSGKASIATTPTTASDPIMTISSSSTTTSTATTAPRKSGLNTFFSASASRSKSETTISSASIISAEKPRPTSRSSLLFNTGSLFGAKKKPETEEERELKDAGVTVKEIKGTLGKLVVPQEIANPMPKVKLEAPQHARLNR</sequence>
<dbReference type="InterPro" id="IPR029058">
    <property type="entry name" value="AB_hydrolase_fold"/>
</dbReference>
<comment type="caution">
    <text evidence="8">The sequence shown here is derived from an EMBL/GenBank/DDBJ whole genome shotgun (WGS) entry which is preliminary data.</text>
</comment>
<comment type="similarity">
    <text evidence="2">Belongs to the TMCO4 family.</text>
</comment>
<dbReference type="PANTHER" id="PTHR17920">
    <property type="entry name" value="TRANSMEMBRANE AND COILED-COIL DOMAIN-CONTAINING PROTEIN 4 TMCO4"/>
    <property type="match status" value="1"/>
</dbReference>
<keyword evidence="9" id="KW-1185">Reference proteome</keyword>
<evidence type="ECO:0000256" key="7">
    <source>
        <dbReference type="SAM" id="Phobius"/>
    </source>
</evidence>
<comment type="subcellular location">
    <subcellularLocation>
        <location evidence="1">Membrane</location>
        <topology evidence="1">Multi-pass membrane protein</topology>
    </subcellularLocation>
</comment>
<dbReference type="Pfam" id="PF05277">
    <property type="entry name" value="DUF726"/>
    <property type="match status" value="1"/>
</dbReference>
<keyword evidence="3 7" id="KW-0812">Transmembrane</keyword>
<evidence type="ECO:0000313" key="9">
    <source>
        <dbReference type="Proteomes" id="UP000650833"/>
    </source>
</evidence>
<feature type="compositionally biased region" description="Polar residues" evidence="6">
    <location>
        <begin position="770"/>
        <end position="791"/>
    </location>
</feature>
<proteinExistence type="inferred from homology"/>
<feature type="region of interest" description="Disordered" evidence="6">
    <location>
        <begin position="824"/>
        <end position="867"/>
    </location>
</feature>
<feature type="compositionally biased region" description="Polar residues" evidence="6">
    <location>
        <begin position="21"/>
        <end position="53"/>
    </location>
</feature>
<feature type="transmembrane region" description="Helical" evidence="7">
    <location>
        <begin position="398"/>
        <end position="420"/>
    </location>
</feature>
<feature type="compositionally biased region" description="Polar residues" evidence="6">
    <location>
        <begin position="1"/>
        <end position="11"/>
    </location>
</feature>
<dbReference type="OrthoDB" id="277931at2759"/>
<dbReference type="GO" id="GO:0016020">
    <property type="term" value="C:membrane"/>
    <property type="evidence" value="ECO:0007669"/>
    <property type="project" value="UniProtKB-SubCell"/>
</dbReference>
<dbReference type="SUPFAM" id="SSF53474">
    <property type="entry name" value="alpha/beta-Hydrolases"/>
    <property type="match status" value="1"/>
</dbReference>
<evidence type="ECO:0000256" key="2">
    <source>
        <dbReference type="ARBA" id="ARBA00009824"/>
    </source>
</evidence>
<evidence type="ECO:0000313" key="8">
    <source>
        <dbReference type="EMBL" id="KAG2208821.1"/>
    </source>
</evidence>
<name>A0A8H7V3H8_9FUNG</name>
<organism evidence="8 9">
    <name type="scientific">Mucor plumbeus</name>
    <dbReference type="NCBI Taxonomy" id="97098"/>
    <lineage>
        <taxon>Eukaryota</taxon>
        <taxon>Fungi</taxon>
        <taxon>Fungi incertae sedis</taxon>
        <taxon>Mucoromycota</taxon>
        <taxon>Mucoromycotina</taxon>
        <taxon>Mucoromycetes</taxon>
        <taxon>Mucorales</taxon>
        <taxon>Mucorineae</taxon>
        <taxon>Mucoraceae</taxon>
        <taxon>Mucor</taxon>
    </lineage>
</organism>